<protein>
    <submittedName>
        <fullName evidence="1">Uncharacterized protein</fullName>
    </submittedName>
</protein>
<evidence type="ECO:0000313" key="2">
    <source>
        <dbReference type="Proteomes" id="UP001189624"/>
    </source>
</evidence>
<name>A0AA86SFE4_9FABA</name>
<gene>
    <name evidence="1" type="ORF">AYBTSS11_LOCUS8966</name>
</gene>
<dbReference type="AlphaFoldDB" id="A0AA86SFE4"/>
<organism evidence="1 2">
    <name type="scientific">Sphenostylis stenocarpa</name>
    <dbReference type="NCBI Taxonomy" id="92480"/>
    <lineage>
        <taxon>Eukaryota</taxon>
        <taxon>Viridiplantae</taxon>
        <taxon>Streptophyta</taxon>
        <taxon>Embryophyta</taxon>
        <taxon>Tracheophyta</taxon>
        <taxon>Spermatophyta</taxon>
        <taxon>Magnoliopsida</taxon>
        <taxon>eudicotyledons</taxon>
        <taxon>Gunneridae</taxon>
        <taxon>Pentapetalae</taxon>
        <taxon>rosids</taxon>
        <taxon>fabids</taxon>
        <taxon>Fabales</taxon>
        <taxon>Fabaceae</taxon>
        <taxon>Papilionoideae</taxon>
        <taxon>50 kb inversion clade</taxon>
        <taxon>NPAAA clade</taxon>
        <taxon>indigoferoid/millettioid clade</taxon>
        <taxon>Phaseoleae</taxon>
        <taxon>Sphenostylis</taxon>
    </lineage>
</organism>
<dbReference type="EMBL" id="OY731400">
    <property type="protein sequence ID" value="CAJ1939130.1"/>
    <property type="molecule type" value="Genomic_DNA"/>
</dbReference>
<keyword evidence="2" id="KW-1185">Reference proteome</keyword>
<proteinExistence type="predicted"/>
<dbReference type="Gramene" id="rna-AYBTSS11_LOCUS8966">
    <property type="protein sequence ID" value="CAJ1939130.1"/>
    <property type="gene ID" value="gene-AYBTSS11_LOCUS8966"/>
</dbReference>
<sequence length="77" mass="8964">MQPEGEDVGKRQEVSDEEACEFLKFIQQSKYKDEFKCVDGLKKNNQGLSSLLEIPEKKDMYGLGYKLTKEDIKRVME</sequence>
<reference evidence="1" key="1">
    <citation type="submission" date="2023-10" db="EMBL/GenBank/DDBJ databases">
        <authorList>
            <person name="Domelevo Entfellner J.-B."/>
        </authorList>
    </citation>
    <scope>NUCLEOTIDE SEQUENCE</scope>
</reference>
<accession>A0AA86SFE4</accession>
<evidence type="ECO:0000313" key="1">
    <source>
        <dbReference type="EMBL" id="CAJ1939130.1"/>
    </source>
</evidence>
<dbReference type="Proteomes" id="UP001189624">
    <property type="component" value="Chromosome 3"/>
</dbReference>